<keyword evidence="3" id="KW-0505">Motor protein</keyword>
<name>A0A8J9VR42_9NEOP</name>
<feature type="non-terminal residue" evidence="5">
    <location>
        <position position="1084"/>
    </location>
</feature>
<organism evidence="5 6">
    <name type="scientific">Brenthis ino</name>
    <name type="common">lesser marbled fritillary</name>
    <dbReference type="NCBI Taxonomy" id="405034"/>
    <lineage>
        <taxon>Eukaryota</taxon>
        <taxon>Metazoa</taxon>
        <taxon>Ecdysozoa</taxon>
        <taxon>Arthropoda</taxon>
        <taxon>Hexapoda</taxon>
        <taxon>Insecta</taxon>
        <taxon>Pterygota</taxon>
        <taxon>Neoptera</taxon>
        <taxon>Endopterygota</taxon>
        <taxon>Lepidoptera</taxon>
        <taxon>Glossata</taxon>
        <taxon>Ditrysia</taxon>
        <taxon>Papilionoidea</taxon>
        <taxon>Nymphalidae</taxon>
        <taxon>Heliconiinae</taxon>
        <taxon>Argynnini</taxon>
        <taxon>Brenthis</taxon>
    </lineage>
</organism>
<dbReference type="InterPro" id="IPR036961">
    <property type="entry name" value="Kinesin_motor_dom_sf"/>
</dbReference>
<dbReference type="Proteomes" id="UP000838878">
    <property type="component" value="Chromosome 7"/>
</dbReference>
<dbReference type="InterPro" id="IPR001752">
    <property type="entry name" value="Kinesin_motor_dom"/>
</dbReference>
<evidence type="ECO:0000313" key="5">
    <source>
        <dbReference type="EMBL" id="CAH0728503.1"/>
    </source>
</evidence>
<evidence type="ECO:0000259" key="4">
    <source>
        <dbReference type="PROSITE" id="PS50067"/>
    </source>
</evidence>
<dbReference type="EMBL" id="OV170227">
    <property type="protein sequence ID" value="CAH0728503.1"/>
    <property type="molecule type" value="Genomic_DNA"/>
</dbReference>
<evidence type="ECO:0000256" key="3">
    <source>
        <dbReference type="PROSITE-ProRule" id="PRU00283"/>
    </source>
</evidence>
<evidence type="ECO:0000313" key="6">
    <source>
        <dbReference type="Proteomes" id="UP000838878"/>
    </source>
</evidence>
<evidence type="ECO:0000256" key="2">
    <source>
        <dbReference type="ARBA" id="ARBA00022840"/>
    </source>
</evidence>
<feature type="binding site" evidence="3">
    <location>
        <begin position="96"/>
        <end position="103"/>
    </location>
    <ligand>
        <name>ATP</name>
        <dbReference type="ChEBI" id="CHEBI:30616"/>
    </ligand>
</feature>
<gene>
    <name evidence="5" type="ORF">BINO364_LOCUS13711</name>
</gene>
<keyword evidence="6" id="KW-1185">Reference proteome</keyword>
<protein>
    <recommendedName>
        <fullName evidence="4">Kinesin motor domain-containing protein</fullName>
    </recommendedName>
</protein>
<accession>A0A8J9VR42</accession>
<dbReference type="PANTHER" id="PTHR47117">
    <property type="entry name" value="STAR-RELATED LIPID TRANSFER PROTEIN 9"/>
    <property type="match status" value="1"/>
</dbReference>
<dbReference type="OrthoDB" id="3176171at2759"/>
<dbReference type="Gene3D" id="3.40.850.10">
    <property type="entry name" value="Kinesin motor domain"/>
    <property type="match status" value="1"/>
</dbReference>
<dbReference type="GO" id="GO:0007018">
    <property type="term" value="P:microtubule-based movement"/>
    <property type="evidence" value="ECO:0007669"/>
    <property type="project" value="InterPro"/>
</dbReference>
<dbReference type="PROSITE" id="PS50067">
    <property type="entry name" value="KINESIN_MOTOR_2"/>
    <property type="match status" value="1"/>
</dbReference>
<keyword evidence="1 3" id="KW-0547">Nucleotide-binding</keyword>
<dbReference type="InterPro" id="IPR027417">
    <property type="entry name" value="P-loop_NTPase"/>
</dbReference>
<dbReference type="SMART" id="SM00129">
    <property type="entry name" value="KISc"/>
    <property type="match status" value="1"/>
</dbReference>
<proteinExistence type="inferred from homology"/>
<dbReference type="GO" id="GO:0005524">
    <property type="term" value="F:ATP binding"/>
    <property type="evidence" value="ECO:0007669"/>
    <property type="project" value="UniProtKB-UniRule"/>
</dbReference>
<dbReference type="AlphaFoldDB" id="A0A8J9VR42"/>
<comment type="similarity">
    <text evidence="3">Belongs to the TRAFAC class myosin-kinesin ATPase superfamily. Kinesin family.</text>
</comment>
<feature type="domain" description="Kinesin motor" evidence="4">
    <location>
        <begin position="1"/>
        <end position="370"/>
    </location>
</feature>
<dbReference type="Pfam" id="PF00225">
    <property type="entry name" value="Kinesin"/>
    <property type="match status" value="1"/>
</dbReference>
<reference evidence="5" key="1">
    <citation type="submission" date="2021-12" db="EMBL/GenBank/DDBJ databases">
        <authorList>
            <person name="Martin H S."/>
        </authorList>
    </citation>
    <scope>NUCLEOTIDE SEQUENCE</scope>
</reference>
<keyword evidence="2 3" id="KW-0067">ATP-binding</keyword>
<dbReference type="PRINTS" id="PR00380">
    <property type="entry name" value="KINESINHEAVY"/>
</dbReference>
<dbReference type="GO" id="GO:0003777">
    <property type="term" value="F:microtubule motor activity"/>
    <property type="evidence" value="ECO:0007669"/>
    <property type="project" value="InterPro"/>
</dbReference>
<sequence length="1084" mass="122406">MAIYVSRELKLDKDRVPVVSVIDKHTVTITNIKVSVSGAGDSRERVRRYYADYTFDGACAPAHPAYASQEVIFDTLGREVLSTISKGQSACVLTYGQSATGKTHTMMGSVGQLGLIPRICKALADEQLFDTFIVVRLQPHVSVDSQVALHVAVIQSHVSHSLKHLLKTCSFLEIYNERVHDLLAGEPNLPLNSLPRRKGNARKDLRVREHPTKGTYVQNLRRVTVNDVESLLAIVHEGTRKRRTAATKRNSASSRSHALLELKTSRATLHLADLAGSEKAGWEGAGGRQKEGANINKSLVALSNVISALVSGESGRRRFVPYRDSALTWLLKDCFTGGGSTFIVATVSPSVACYGESASTLRWASRARRLPDTRTNTSNTNTKATLQTQFDAILAELGRHYIQYKPETGELLYDDKHWTLEINKIQGNILNKKIKIGNIMNLRYPKNEADNSGSTPSLIASGSLDVINNMDKNGKITNEINKEIDKLFGPALERTKSGTDIEVIAPLRDKKRHFRSQEILSSDFSERNLDHRFSDVGINEGKVEDCINKTKTSQVTALHNNQRAEIIASVTERLYSKLKKNENASKVESMSDKKLPSELKIMQPLKELKICSNARQRLMELSKKALKNKRRMGIPAHTQTRKTVIRVKDQAIEIQTDLQPYIIQQKYPYKFQQDVSTETTSMTPRVKEIAVGSKYSSLSFADKFTLTESKKVSYTNTSTITDTVSMRSFSTQTPKIQPPPRRKKRLSAYSKYIKKVERSKSSTDESNENSISPIININISPMYAVNSDSNSSDEVVAWPDEDKHSAATTPDLLTNHSNMSKKSIENEENCNDLNLNIEYLDKKSHSVDNLDEFSDVDLPMPRVTVDSARKIGRKDYEDLIFGRNEHLYPYNLKLSPFKERDETKRVIRFKDKDTKCDEFIPKKPTKYIKDKTVQYNIRSDDLESSDSNTESDFIWAKNPAQCDGCCQKRIQDTGSECEVDFSMSTEGFRLKSKQSPNLRPYSEETCYNKTNKSNQKTENIYDFDSIEKNIKSACNSLEASVNQYDSYLRKPRNSKSDTRTPTEYLHHLINLRREAVKLEYPEYL</sequence>
<dbReference type="SUPFAM" id="SSF52540">
    <property type="entry name" value="P-loop containing nucleoside triphosphate hydrolases"/>
    <property type="match status" value="1"/>
</dbReference>
<dbReference type="GO" id="GO:0008017">
    <property type="term" value="F:microtubule binding"/>
    <property type="evidence" value="ECO:0007669"/>
    <property type="project" value="InterPro"/>
</dbReference>
<evidence type="ECO:0000256" key="1">
    <source>
        <dbReference type="ARBA" id="ARBA00022741"/>
    </source>
</evidence>
<dbReference type="PANTHER" id="PTHR47117:SF6">
    <property type="entry name" value="KINESIN-LIKE PROTEIN KIF16B"/>
    <property type="match status" value="1"/>
</dbReference>